<keyword evidence="2" id="KW-1185">Reference proteome</keyword>
<proteinExistence type="predicted"/>
<dbReference type="EMBL" id="JAABNT010000018">
    <property type="protein sequence ID" value="NEK24599.1"/>
    <property type="molecule type" value="Genomic_DNA"/>
</dbReference>
<protein>
    <submittedName>
        <fullName evidence="1">Uncharacterized protein</fullName>
    </submittedName>
</protein>
<sequence>MYDGNWEVRYGKLYTDGCNDGTLTLAEVEVAGAVGISFDAMVGDLYKFEATGSYADELRLEVQLNDGTWQTLDNFVVNADKSALVGSNTGNQITEQESSLSYEGGILDNVEGTAQFRFVSDITASDEQIYIDNIEVTCSEETSGGTETVAVRSEVIAEDFDGLHELTDSHDIVRADGWEAAYGGAYTDGCNDGQLMFASVETEGPATISFEAQVDQLCKFEASGYYADNLALQVRLDGGEWQTLDNFVVNQDKTVLVGSETGKEITENASTLSYEGGILDDATSSVHVRYFCQR</sequence>
<evidence type="ECO:0000313" key="1">
    <source>
        <dbReference type="EMBL" id="NEK24599.1"/>
    </source>
</evidence>
<dbReference type="RefSeq" id="WP_164355522.1">
    <property type="nucleotide sequence ID" value="NZ_JAABNT010000018.1"/>
</dbReference>
<comment type="caution">
    <text evidence="1">The sequence shown here is derived from an EMBL/GenBank/DDBJ whole genome shotgun (WGS) entry which is preliminary data.</text>
</comment>
<dbReference type="AlphaFoldDB" id="A0A6P0CEI9"/>
<accession>A0A6P0CEI9</accession>
<gene>
    <name evidence="1" type="ORF">GV827_19640</name>
</gene>
<dbReference type="Proteomes" id="UP000468591">
    <property type="component" value="Unassembled WGS sequence"/>
</dbReference>
<name>A0A6P0CEI9_9RHOB</name>
<reference evidence="1 2" key="1">
    <citation type="submission" date="2020-01" db="EMBL/GenBank/DDBJ databases">
        <title>Sulfitobacter sediminilitoris sp. nov., isolated from a tidal flat.</title>
        <authorList>
            <person name="Park S."/>
            <person name="Yoon J.-H."/>
        </authorList>
    </citation>
    <scope>NUCLEOTIDE SEQUENCE [LARGE SCALE GENOMIC DNA]</scope>
    <source>
        <strain evidence="1 2">JBTF-M27</strain>
    </source>
</reference>
<evidence type="ECO:0000313" key="2">
    <source>
        <dbReference type="Proteomes" id="UP000468591"/>
    </source>
</evidence>
<organism evidence="1 2">
    <name type="scientific">Sulfitobacter sediminilitoris</name>
    <dbReference type="NCBI Taxonomy" id="2698830"/>
    <lineage>
        <taxon>Bacteria</taxon>
        <taxon>Pseudomonadati</taxon>
        <taxon>Pseudomonadota</taxon>
        <taxon>Alphaproteobacteria</taxon>
        <taxon>Rhodobacterales</taxon>
        <taxon>Roseobacteraceae</taxon>
        <taxon>Sulfitobacter</taxon>
    </lineage>
</organism>